<dbReference type="OrthoDB" id="484647at2"/>
<accession>A0A420WTJ6</accession>
<dbReference type="AlphaFoldDB" id="A0A420WTJ6"/>
<organism evidence="1 2">
    <name type="scientific">Kushneria sinocarnis</name>
    <dbReference type="NCBI Taxonomy" id="595502"/>
    <lineage>
        <taxon>Bacteria</taxon>
        <taxon>Pseudomonadati</taxon>
        <taxon>Pseudomonadota</taxon>
        <taxon>Gammaproteobacteria</taxon>
        <taxon>Oceanospirillales</taxon>
        <taxon>Halomonadaceae</taxon>
        <taxon>Kushneria</taxon>
    </lineage>
</organism>
<evidence type="ECO:0000313" key="1">
    <source>
        <dbReference type="EMBL" id="RKQ96841.1"/>
    </source>
</evidence>
<protein>
    <recommendedName>
        <fullName evidence="3">2-oxoglutarate-Fe(II)-dependent oxygenase superfamily protein</fullName>
    </recommendedName>
</protein>
<sequence length="238" mass="28201">MSYLDFEALEKMDERAFLNRHPYPWANPAGLLTDEGFRALKESLPEEERFTRIFGKPRQHGQKPHDRLSLDYEPGMELSPHWQAFMEELHGPQYRRFLARMLDTNQFSLKCHWHYTPASCSVSPHCDANWKLGSHIFYFNTEEDWRPEWGGQTVVLDDHGRFKTRSAPEFEDFDEEIESTAMGNQSFLFTRRGNSWHGVREITCPPEYYRKVMIVVIRDARPLRQFTQTVKGWLRRAA</sequence>
<reference evidence="1 2" key="1">
    <citation type="submission" date="2018-10" db="EMBL/GenBank/DDBJ databases">
        <title>Genomic Encyclopedia of Type Strains, Phase IV (KMG-IV): sequencing the most valuable type-strain genomes for metagenomic binning, comparative biology and taxonomic classification.</title>
        <authorList>
            <person name="Goeker M."/>
        </authorList>
    </citation>
    <scope>NUCLEOTIDE SEQUENCE [LARGE SCALE GENOMIC DNA]</scope>
    <source>
        <strain evidence="1 2">DSM 23229</strain>
    </source>
</reference>
<evidence type="ECO:0000313" key="2">
    <source>
        <dbReference type="Proteomes" id="UP000281975"/>
    </source>
</evidence>
<dbReference type="EMBL" id="RBIN01000008">
    <property type="protein sequence ID" value="RKQ96841.1"/>
    <property type="molecule type" value="Genomic_DNA"/>
</dbReference>
<keyword evidence="2" id="KW-1185">Reference proteome</keyword>
<evidence type="ECO:0008006" key="3">
    <source>
        <dbReference type="Google" id="ProtNLM"/>
    </source>
</evidence>
<gene>
    <name evidence="1" type="ORF">C7446_2701</name>
</gene>
<dbReference type="Gene3D" id="2.60.120.620">
    <property type="entry name" value="q2cbj1_9rhob like domain"/>
    <property type="match status" value="1"/>
</dbReference>
<comment type="caution">
    <text evidence="1">The sequence shown here is derived from an EMBL/GenBank/DDBJ whole genome shotgun (WGS) entry which is preliminary data.</text>
</comment>
<proteinExistence type="predicted"/>
<dbReference type="Proteomes" id="UP000281975">
    <property type="component" value="Unassembled WGS sequence"/>
</dbReference>
<name>A0A420WTJ6_9GAMM</name>
<dbReference type="RefSeq" id="WP_121173619.1">
    <property type="nucleotide sequence ID" value="NZ_RBIN01000008.1"/>
</dbReference>